<evidence type="ECO:0000313" key="3">
    <source>
        <dbReference type="Proteomes" id="UP001412067"/>
    </source>
</evidence>
<name>A0ABR2M9G8_9ASPA</name>
<protein>
    <submittedName>
        <fullName evidence="2">Uncharacterized protein</fullName>
    </submittedName>
</protein>
<reference evidence="2 3" key="1">
    <citation type="journal article" date="2022" name="Nat. Plants">
        <title>Genomes of leafy and leafless Platanthera orchids illuminate the evolution of mycoheterotrophy.</title>
        <authorList>
            <person name="Li M.H."/>
            <person name="Liu K.W."/>
            <person name="Li Z."/>
            <person name="Lu H.C."/>
            <person name="Ye Q.L."/>
            <person name="Zhang D."/>
            <person name="Wang J.Y."/>
            <person name="Li Y.F."/>
            <person name="Zhong Z.M."/>
            <person name="Liu X."/>
            <person name="Yu X."/>
            <person name="Liu D.K."/>
            <person name="Tu X.D."/>
            <person name="Liu B."/>
            <person name="Hao Y."/>
            <person name="Liao X.Y."/>
            <person name="Jiang Y.T."/>
            <person name="Sun W.H."/>
            <person name="Chen J."/>
            <person name="Chen Y.Q."/>
            <person name="Ai Y."/>
            <person name="Zhai J.W."/>
            <person name="Wu S.S."/>
            <person name="Zhou Z."/>
            <person name="Hsiao Y.Y."/>
            <person name="Wu W.L."/>
            <person name="Chen Y.Y."/>
            <person name="Lin Y.F."/>
            <person name="Hsu J.L."/>
            <person name="Li C.Y."/>
            <person name="Wang Z.W."/>
            <person name="Zhao X."/>
            <person name="Zhong W.Y."/>
            <person name="Ma X.K."/>
            <person name="Ma L."/>
            <person name="Huang J."/>
            <person name="Chen G.Z."/>
            <person name="Huang M.Z."/>
            <person name="Huang L."/>
            <person name="Peng D.H."/>
            <person name="Luo Y.B."/>
            <person name="Zou S.Q."/>
            <person name="Chen S.P."/>
            <person name="Lan S."/>
            <person name="Tsai W.C."/>
            <person name="Van de Peer Y."/>
            <person name="Liu Z.J."/>
        </authorList>
    </citation>
    <scope>NUCLEOTIDE SEQUENCE [LARGE SCALE GENOMIC DNA]</scope>
    <source>
        <strain evidence="2">Lor288</strain>
    </source>
</reference>
<feature type="region of interest" description="Disordered" evidence="1">
    <location>
        <begin position="77"/>
        <end position="96"/>
    </location>
</feature>
<keyword evidence="3" id="KW-1185">Reference proteome</keyword>
<gene>
    <name evidence="2" type="ORF">KSP40_PGU021122</name>
</gene>
<comment type="caution">
    <text evidence="2">The sequence shown here is derived from an EMBL/GenBank/DDBJ whole genome shotgun (WGS) entry which is preliminary data.</text>
</comment>
<evidence type="ECO:0000256" key="1">
    <source>
        <dbReference type="SAM" id="MobiDB-lite"/>
    </source>
</evidence>
<dbReference type="EMBL" id="JBBWWR010000010">
    <property type="protein sequence ID" value="KAK8960807.1"/>
    <property type="molecule type" value="Genomic_DNA"/>
</dbReference>
<proteinExistence type="predicted"/>
<sequence>MLQRGISLIVGVSATIFSGRALRNLPLSGSRIGSNFALFDIASPPGGYGGKDHSSSPYATILQTVIFGSDHNVVPPVTPDRCSSSPSLASSTSLSSPRRNIFRFKAEVPRYSISSVVFDDALPAIVPSQPKETRKVPKSP</sequence>
<accession>A0ABR2M9G8</accession>
<evidence type="ECO:0000313" key="2">
    <source>
        <dbReference type="EMBL" id="KAK8960807.1"/>
    </source>
</evidence>
<feature type="compositionally biased region" description="Low complexity" evidence="1">
    <location>
        <begin position="83"/>
        <end position="96"/>
    </location>
</feature>
<dbReference type="Proteomes" id="UP001412067">
    <property type="component" value="Unassembled WGS sequence"/>
</dbReference>
<organism evidence="2 3">
    <name type="scientific">Platanthera guangdongensis</name>
    <dbReference type="NCBI Taxonomy" id="2320717"/>
    <lineage>
        <taxon>Eukaryota</taxon>
        <taxon>Viridiplantae</taxon>
        <taxon>Streptophyta</taxon>
        <taxon>Embryophyta</taxon>
        <taxon>Tracheophyta</taxon>
        <taxon>Spermatophyta</taxon>
        <taxon>Magnoliopsida</taxon>
        <taxon>Liliopsida</taxon>
        <taxon>Asparagales</taxon>
        <taxon>Orchidaceae</taxon>
        <taxon>Orchidoideae</taxon>
        <taxon>Orchideae</taxon>
        <taxon>Orchidinae</taxon>
        <taxon>Platanthera</taxon>
    </lineage>
</organism>